<evidence type="ECO:0000313" key="4">
    <source>
        <dbReference type="EMBL" id="PFH02436.1"/>
    </source>
</evidence>
<dbReference type="SMART" id="SM00460">
    <property type="entry name" value="TGc"/>
    <property type="match status" value="1"/>
</dbReference>
<sequence length="890" mass="101734">MDGKKILDYLAGFVLAALMSFSLVYPLTTTLGFPYSSFRILGLVIFILFIYSVLFANRNVSRISVPLAIISMAAGIVFLAVKKDLAYIIQPFQWFTKYIYDEAILPDNYYPLFITVILALSLTLLVFIFTMKKFNFIIILSSGTAIFVSQWILNFFVPSAYISFYTFVISILAYYLVHIYRKKSLENSNNDFASPSKFILGIAPICVVIVFLANSIPVRSKPIEWKWLDNKINSFYNQLGFGTLGKGSAGFDSDYFSFYSTAGFGNDSNLGGNITPNDIKIMEVTTDRSIYLRGRACNLYTGNSWLNSQPDNIPLDGTNKMSFDILEMKTGLPLLVNKLNPENNTYKLSDTDGIIPNIISKHNVKVKYENVRTKSLFVPLKSENFIFPSKVADAVLINQDGILTSNKFLKKDFTYSFESYSLNTVSEDFKNLLRQSMRGLYSVELNRLTDEIYEHLYSEYLKDLLDEAERIYNSDLFILNRYSVQFPIKNIIRNTPDNITLSDLLYEYLVNVFIDEFNLDRVFEREDLEGYFQMIINELNNSEDIKKLAQLRSLSSNSVYIYNTYLNIPSELPQRVKDLAVSITANETNNFDRAKAIEKYLSANYGYTLTPGDTPPDRDFVDYFLFEQKEGYCVYFASAMVILARSIGLPARYVEGFVLPVRSKDGVYEVTNKQAHAWPEIYFEGFGWVSFEPTPVYQQNSFYSSGSFRPNMSGMLPQTNGTGLQNQNNDEGNKPDMAPQPVQNQNPFINILLITAGILAGLVSFVLIIVGINKIRKKHWLKSILNMSPKEAVIKLYETYLNHLLYQYMPVRPAETPLEYAKRLDDYGYFAPRKFTDVASIFVKARYSQNEVTEADRASALEFYKPIVLKTRSSMGRLKYFFLAHILGKI</sequence>
<feature type="transmembrane region" description="Helical" evidence="2">
    <location>
        <begin position="198"/>
        <end position="216"/>
    </location>
</feature>
<dbReference type="PANTHER" id="PTHR42736:SF1">
    <property type="entry name" value="PROTEIN-GLUTAMINE GAMMA-GLUTAMYLTRANSFERASE"/>
    <property type="match status" value="1"/>
</dbReference>
<dbReference type="EMBL" id="PDBW01000001">
    <property type="protein sequence ID" value="PFH02436.1"/>
    <property type="molecule type" value="Genomic_DNA"/>
</dbReference>
<dbReference type="AlphaFoldDB" id="A0AB36TFQ8"/>
<keyword evidence="2" id="KW-0812">Transmembrane</keyword>
<feature type="compositionally biased region" description="Low complexity" evidence="1">
    <location>
        <begin position="718"/>
        <end position="729"/>
    </location>
</feature>
<dbReference type="Gene3D" id="3.10.620.30">
    <property type="match status" value="1"/>
</dbReference>
<evidence type="ECO:0000313" key="5">
    <source>
        <dbReference type="Proteomes" id="UP000223596"/>
    </source>
</evidence>
<name>A0AB36TFQ8_ACETH</name>
<dbReference type="InterPro" id="IPR038765">
    <property type="entry name" value="Papain-like_cys_pep_sf"/>
</dbReference>
<feature type="transmembrane region" description="Helical" evidence="2">
    <location>
        <begin position="748"/>
        <end position="772"/>
    </location>
</feature>
<feature type="transmembrane region" description="Helical" evidence="2">
    <location>
        <begin position="136"/>
        <end position="153"/>
    </location>
</feature>
<feature type="transmembrane region" description="Helical" evidence="2">
    <location>
        <begin position="37"/>
        <end position="56"/>
    </location>
</feature>
<reference evidence="4 5" key="1">
    <citation type="submission" date="2017-09" db="EMBL/GenBank/DDBJ databases">
        <title>Evaluation of Pacific Biosciences Sequencing Technology to Finishing C. thermocellum Genome Sequences.</title>
        <authorList>
            <person name="Brown S."/>
        </authorList>
    </citation>
    <scope>NUCLEOTIDE SEQUENCE [LARGE SCALE GENOMIC DNA]</scope>
    <source>
        <strain evidence="4 5">AD2</strain>
    </source>
</reference>
<dbReference type="Proteomes" id="UP000223596">
    <property type="component" value="Unassembled WGS sequence"/>
</dbReference>
<keyword evidence="2" id="KW-0472">Membrane</keyword>
<dbReference type="RefSeq" id="WP_003515667.1">
    <property type="nucleotide sequence ID" value="NZ_CP013828.1"/>
</dbReference>
<comment type="caution">
    <text evidence="4">The sequence shown here is derived from an EMBL/GenBank/DDBJ whole genome shotgun (WGS) entry which is preliminary data.</text>
</comment>
<feature type="domain" description="Transglutaminase-like" evidence="3">
    <location>
        <begin position="625"/>
        <end position="695"/>
    </location>
</feature>
<organism evidence="4 5">
    <name type="scientific">Acetivibrio thermocellus AD2</name>
    <dbReference type="NCBI Taxonomy" id="1138384"/>
    <lineage>
        <taxon>Bacteria</taxon>
        <taxon>Bacillati</taxon>
        <taxon>Bacillota</taxon>
        <taxon>Clostridia</taxon>
        <taxon>Eubacteriales</taxon>
        <taxon>Oscillospiraceae</taxon>
        <taxon>Acetivibrio</taxon>
    </lineage>
</organism>
<accession>A0AB36TFQ8</accession>
<evidence type="ECO:0000259" key="3">
    <source>
        <dbReference type="SMART" id="SM00460"/>
    </source>
</evidence>
<dbReference type="Pfam" id="PF01841">
    <property type="entry name" value="Transglut_core"/>
    <property type="match status" value="1"/>
</dbReference>
<evidence type="ECO:0000256" key="1">
    <source>
        <dbReference type="SAM" id="MobiDB-lite"/>
    </source>
</evidence>
<feature type="transmembrane region" description="Helical" evidence="2">
    <location>
        <begin position="63"/>
        <end position="81"/>
    </location>
</feature>
<gene>
    <name evidence="4" type="ORF">M972_111210</name>
</gene>
<feature type="transmembrane region" description="Helical" evidence="2">
    <location>
        <begin position="159"/>
        <end position="177"/>
    </location>
</feature>
<evidence type="ECO:0000256" key="2">
    <source>
        <dbReference type="SAM" id="Phobius"/>
    </source>
</evidence>
<dbReference type="InterPro" id="IPR002931">
    <property type="entry name" value="Transglutaminase-like"/>
</dbReference>
<dbReference type="Pfam" id="PF13559">
    <property type="entry name" value="DUF4129"/>
    <property type="match status" value="1"/>
</dbReference>
<proteinExistence type="predicted"/>
<protein>
    <submittedName>
        <fullName evidence="4">Uncharacterized protein DUF4129</fullName>
    </submittedName>
</protein>
<dbReference type="InterPro" id="IPR052901">
    <property type="entry name" value="Bact_TGase-like"/>
</dbReference>
<keyword evidence="2" id="KW-1133">Transmembrane helix</keyword>
<feature type="region of interest" description="Disordered" evidence="1">
    <location>
        <begin position="717"/>
        <end position="739"/>
    </location>
</feature>
<feature type="transmembrane region" description="Helical" evidence="2">
    <location>
        <begin position="109"/>
        <end position="129"/>
    </location>
</feature>
<dbReference type="SUPFAM" id="SSF54001">
    <property type="entry name" value="Cysteine proteinases"/>
    <property type="match status" value="1"/>
</dbReference>
<dbReference type="PANTHER" id="PTHR42736">
    <property type="entry name" value="PROTEIN-GLUTAMINE GAMMA-GLUTAMYLTRANSFERASE"/>
    <property type="match status" value="1"/>
</dbReference>
<feature type="transmembrane region" description="Helical" evidence="2">
    <location>
        <begin position="7"/>
        <end position="25"/>
    </location>
</feature>
<dbReference type="InterPro" id="IPR025403">
    <property type="entry name" value="TgpA-like_C"/>
</dbReference>